<dbReference type="OrthoDB" id="6616719at2759"/>
<feature type="non-terminal residue" evidence="1">
    <location>
        <position position="1"/>
    </location>
</feature>
<evidence type="ECO:0000313" key="2">
    <source>
        <dbReference type="Proteomes" id="UP000478052"/>
    </source>
</evidence>
<dbReference type="GO" id="GO:0003964">
    <property type="term" value="F:RNA-directed DNA polymerase activity"/>
    <property type="evidence" value="ECO:0007669"/>
    <property type="project" value="UniProtKB-KW"/>
</dbReference>
<dbReference type="AlphaFoldDB" id="A0A6G0XYR7"/>
<accession>A0A6G0XYR7</accession>
<proteinExistence type="predicted"/>
<organism evidence="1 2">
    <name type="scientific">Aphis craccivora</name>
    <name type="common">Cowpea aphid</name>
    <dbReference type="NCBI Taxonomy" id="307492"/>
    <lineage>
        <taxon>Eukaryota</taxon>
        <taxon>Metazoa</taxon>
        <taxon>Ecdysozoa</taxon>
        <taxon>Arthropoda</taxon>
        <taxon>Hexapoda</taxon>
        <taxon>Insecta</taxon>
        <taxon>Pterygota</taxon>
        <taxon>Neoptera</taxon>
        <taxon>Paraneoptera</taxon>
        <taxon>Hemiptera</taxon>
        <taxon>Sternorrhyncha</taxon>
        <taxon>Aphidomorpha</taxon>
        <taxon>Aphidoidea</taxon>
        <taxon>Aphididae</taxon>
        <taxon>Aphidini</taxon>
        <taxon>Aphis</taxon>
        <taxon>Aphis</taxon>
    </lineage>
</organism>
<keyword evidence="1" id="KW-0548">Nucleotidyltransferase</keyword>
<evidence type="ECO:0000313" key="1">
    <source>
        <dbReference type="EMBL" id="KAF0745988.1"/>
    </source>
</evidence>
<name>A0A6G0XYR7_APHCR</name>
<dbReference type="PANTHER" id="PTHR19446">
    <property type="entry name" value="REVERSE TRANSCRIPTASES"/>
    <property type="match status" value="1"/>
</dbReference>
<keyword evidence="1" id="KW-0808">Transferase</keyword>
<keyword evidence="1" id="KW-0695">RNA-directed DNA polymerase</keyword>
<protein>
    <submittedName>
        <fullName evidence="1">Reverse transcriptase domain-containing protein</fullName>
    </submittedName>
</protein>
<sequence length="299" mass="33300">QLQFNIFTGYGISKMTGILLRNPFLYLLELENIRRNKQPKISKACSVAKRAKTRCVAKLHLSRNRGQDSTSEKEEVAVTNTCYKEARKCLKIAIASSNKRCWKEILETIDVDPWGKPYKLVSRKLQGPSATANMDPKAVLRITDALFPSCPPADALILPVEVEFPPFSVEEVGRAVHRAQRKSTALGLDCITERILSVVHKLRPAMLTGLYNQCARDGIVPASWKRARVVLIRKGGKPEVARLEEHIKSRGGLSPNQHGFRKQISTDDALRKLQQKILAAINFPSDKFCFGPSPISGGT</sequence>
<reference evidence="1 2" key="1">
    <citation type="submission" date="2019-08" db="EMBL/GenBank/DDBJ databases">
        <title>Whole genome of Aphis craccivora.</title>
        <authorList>
            <person name="Voronova N.V."/>
            <person name="Shulinski R.S."/>
            <person name="Bandarenka Y.V."/>
            <person name="Zhorov D.G."/>
            <person name="Warner D."/>
        </authorList>
    </citation>
    <scope>NUCLEOTIDE SEQUENCE [LARGE SCALE GENOMIC DNA]</scope>
    <source>
        <strain evidence="1">180601</strain>
        <tissue evidence="1">Whole Body</tissue>
    </source>
</reference>
<keyword evidence="2" id="KW-1185">Reference proteome</keyword>
<dbReference type="Proteomes" id="UP000478052">
    <property type="component" value="Unassembled WGS sequence"/>
</dbReference>
<dbReference type="EMBL" id="VUJU01007371">
    <property type="protein sequence ID" value="KAF0745988.1"/>
    <property type="molecule type" value="Genomic_DNA"/>
</dbReference>
<comment type="caution">
    <text evidence="1">The sequence shown here is derived from an EMBL/GenBank/DDBJ whole genome shotgun (WGS) entry which is preliminary data.</text>
</comment>
<gene>
    <name evidence="1" type="ORF">FWK35_00025168</name>
</gene>